<name>A0A4Z0QGN4_9BACT</name>
<accession>A0A4Z0QGN4</accession>
<organism evidence="1 2">
    <name type="scientific">Hymenobacter metallicola</name>
    <dbReference type="NCBI Taxonomy" id="2563114"/>
    <lineage>
        <taxon>Bacteria</taxon>
        <taxon>Pseudomonadati</taxon>
        <taxon>Bacteroidota</taxon>
        <taxon>Cytophagia</taxon>
        <taxon>Cytophagales</taxon>
        <taxon>Hymenobacteraceae</taxon>
        <taxon>Hymenobacter</taxon>
    </lineage>
</organism>
<dbReference type="RefSeq" id="WP_135391818.1">
    <property type="nucleotide sequence ID" value="NZ_SRMB01000001.1"/>
</dbReference>
<evidence type="ECO:0000313" key="1">
    <source>
        <dbReference type="EMBL" id="TGE28393.1"/>
    </source>
</evidence>
<dbReference type="AlphaFoldDB" id="A0A4Z0QGN4"/>
<gene>
    <name evidence="1" type="ORF">E5K02_02695</name>
</gene>
<dbReference type="EMBL" id="SRMB01000001">
    <property type="protein sequence ID" value="TGE28393.1"/>
    <property type="molecule type" value="Genomic_DNA"/>
</dbReference>
<sequence length="65" mass="7158">MHAPVVIPVGYRLVRWLAYALLQLALGLALLLHSAAGLSSAFRRIQQPKPLHVSTLRRPTRPGHA</sequence>
<proteinExistence type="predicted"/>
<comment type="caution">
    <text evidence="1">The sequence shown here is derived from an EMBL/GenBank/DDBJ whole genome shotgun (WGS) entry which is preliminary data.</text>
</comment>
<keyword evidence="2" id="KW-1185">Reference proteome</keyword>
<dbReference type="Proteomes" id="UP000298471">
    <property type="component" value="Unassembled WGS sequence"/>
</dbReference>
<reference evidence="1 2" key="1">
    <citation type="submission" date="2019-04" db="EMBL/GenBank/DDBJ databases">
        <authorList>
            <person name="Feng G."/>
            <person name="Zhang J."/>
            <person name="Zhu H."/>
        </authorList>
    </citation>
    <scope>NUCLEOTIDE SEQUENCE [LARGE SCALE GENOMIC DNA]</scope>
    <source>
        <strain evidence="1 2">9PBR-1</strain>
    </source>
</reference>
<evidence type="ECO:0000313" key="2">
    <source>
        <dbReference type="Proteomes" id="UP000298471"/>
    </source>
</evidence>
<protein>
    <submittedName>
        <fullName evidence="1">Uncharacterized protein</fullName>
    </submittedName>
</protein>